<dbReference type="PANTHER" id="PTHR46577:SF1">
    <property type="entry name" value="HTH-TYPE TRANSCRIPTIONAL REGULATORY PROTEIN GABR"/>
    <property type="match status" value="1"/>
</dbReference>
<gene>
    <name evidence="9" type="ORF">DX130_03910</name>
</gene>
<comment type="similarity">
    <text evidence="2">In the C-terminal section; belongs to the class-I pyridoxal-phosphate-dependent aminotransferase family.</text>
</comment>
<keyword evidence="9" id="KW-0808">Transferase</keyword>
<dbReference type="PANTHER" id="PTHR46577">
    <property type="entry name" value="HTH-TYPE TRANSCRIPTIONAL REGULATORY PROTEIN GABR"/>
    <property type="match status" value="1"/>
</dbReference>
<evidence type="ECO:0000256" key="7">
    <source>
        <dbReference type="ARBA" id="ARBA00023163"/>
    </source>
</evidence>
<dbReference type="InterPro" id="IPR000524">
    <property type="entry name" value="Tscrpt_reg_HTH_GntR"/>
</dbReference>
<evidence type="ECO:0000256" key="6">
    <source>
        <dbReference type="ARBA" id="ARBA00023125"/>
    </source>
</evidence>
<dbReference type="InterPro" id="IPR036388">
    <property type="entry name" value="WH-like_DNA-bd_sf"/>
</dbReference>
<sequence>MLSITPLLYRNKSTPLYIQLYSYIRSGIEEGSLPSGEAMPSIRQLAHHLGISKNTVESAYGQLVAEGYLENRERAGYLILPLEQLHLSVTKAAASDVKSPSLDGPSAPIRYDFYYGAIAFDHFPHAVWKSCVTEAMAADHTQVLGYGNRMGHEGLREEIAKYVYQSRGVICEANQIIISAGIQHLMSVLVQLLRLSTETIAMEEPGYNGVKSVLRNLGCTLVPVEVESDGIHVNQLYNVPDAKLVYVTPSHQFPLGMVMPIGKRYRLLQWAAEHGSYIIEDDYDSEFRYSSAPIPALKALDSNDRVIYMGTFSKSFLPSARLSYAILPHSLLKSCREKLEHISPSVSPLIQEAVWLFMKKGHFARHLRRMRRVYQARHKALSESIREVFGDKCGIIGDGSGMHLLLDVKGRHASELIPLAEKFGCKVYPPDKHWNNPADCPPSYIMLGFGGLDEYQLQGGIQQLGQAWIIR</sequence>
<comment type="caution">
    <text evidence="9">The sequence shown here is derived from an EMBL/GenBank/DDBJ whole genome shotgun (WGS) entry which is preliminary data.</text>
</comment>
<proteinExistence type="inferred from homology"/>
<dbReference type="PRINTS" id="PR00035">
    <property type="entry name" value="HTHGNTR"/>
</dbReference>
<dbReference type="Proteomes" id="UP000261905">
    <property type="component" value="Unassembled WGS sequence"/>
</dbReference>
<dbReference type="EMBL" id="QUBQ01000001">
    <property type="protein sequence ID" value="REK76208.1"/>
    <property type="molecule type" value="Genomic_DNA"/>
</dbReference>
<keyword evidence="7" id="KW-0804">Transcription</keyword>
<evidence type="ECO:0000256" key="3">
    <source>
        <dbReference type="ARBA" id="ARBA00022576"/>
    </source>
</evidence>
<dbReference type="InterPro" id="IPR051446">
    <property type="entry name" value="HTH_trans_reg/aminotransferase"/>
</dbReference>
<evidence type="ECO:0000313" key="10">
    <source>
        <dbReference type="Proteomes" id="UP000261905"/>
    </source>
</evidence>
<keyword evidence="10" id="KW-1185">Reference proteome</keyword>
<protein>
    <submittedName>
        <fullName evidence="9">PLP-dependent aminotransferase family protein</fullName>
    </submittedName>
</protein>
<dbReference type="GO" id="GO:0003700">
    <property type="term" value="F:DNA-binding transcription factor activity"/>
    <property type="evidence" value="ECO:0007669"/>
    <property type="project" value="InterPro"/>
</dbReference>
<keyword evidence="4" id="KW-0663">Pyridoxal phosphate</keyword>
<dbReference type="Gene3D" id="1.10.10.10">
    <property type="entry name" value="Winged helix-like DNA-binding domain superfamily/Winged helix DNA-binding domain"/>
    <property type="match status" value="1"/>
</dbReference>
<dbReference type="InterPro" id="IPR015424">
    <property type="entry name" value="PyrdxlP-dep_Trfase"/>
</dbReference>
<comment type="cofactor">
    <cofactor evidence="1">
        <name>pyridoxal 5'-phosphate</name>
        <dbReference type="ChEBI" id="CHEBI:597326"/>
    </cofactor>
</comment>
<dbReference type="GO" id="GO:0003677">
    <property type="term" value="F:DNA binding"/>
    <property type="evidence" value="ECO:0007669"/>
    <property type="project" value="UniProtKB-KW"/>
</dbReference>
<dbReference type="SUPFAM" id="SSF53383">
    <property type="entry name" value="PLP-dependent transferases"/>
    <property type="match status" value="1"/>
</dbReference>
<dbReference type="CDD" id="cd00609">
    <property type="entry name" value="AAT_like"/>
    <property type="match status" value="1"/>
</dbReference>
<evidence type="ECO:0000313" key="9">
    <source>
        <dbReference type="EMBL" id="REK76208.1"/>
    </source>
</evidence>
<evidence type="ECO:0000256" key="2">
    <source>
        <dbReference type="ARBA" id="ARBA00005384"/>
    </source>
</evidence>
<dbReference type="Pfam" id="PF00155">
    <property type="entry name" value="Aminotran_1_2"/>
    <property type="match status" value="1"/>
</dbReference>
<evidence type="ECO:0000256" key="5">
    <source>
        <dbReference type="ARBA" id="ARBA00023015"/>
    </source>
</evidence>
<dbReference type="RefSeq" id="WP_116042985.1">
    <property type="nucleotide sequence ID" value="NZ_QUBQ01000001.1"/>
</dbReference>
<feature type="domain" description="HTH gntR-type" evidence="8">
    <location>
        <begin position="14"/>
        <end position="82"/>
    </location>
</feature>
<keyword evidence="3 9" id="KW-0032">Aminotransferase</keyword>
<dbReference type="GO" id="GO:0030170">
    <property type="term" value="F:pyridoxal phosphate binding"/>
    <property type="evidence" value="ECO:0007669"/>
    <property type="project" value="InterPro"/>
</dbReference>
<dbReference type="PROSITE" id="PS50949">
    <property type="entry name" value="HTH_GNTR"/>
    <property type="match status" value="1"/>
</dbReference>
<dbReference type="InterPro" id="IPR004839">
    <property type="entry name" value="Aminotransferase_I/II_large"/>
</dbReference>
<name>A0A371PJ20_9BACL</name>
<dbReference type="InterPro" id="IPR015421">
    <property type="entry name" value="PyrdxlP-dep_Trfase_major"/>
</dbReference>
<dbReference type="SUPFAM" id="SSF46785">
    <property type="entry name" value="Winged helix' DNA-binding domain"/>
    <property type="match status" value="1"/>
</dbReference>
<evidence type="ECO:0000256" key="1">
    <source>
        <dbReference type="ARBA" id="ARBA00001933"/>
    </source>
</evidence>
<dbReference type="SMART" id="SM00345">
    <property type="entry name" value="HTH_GNTR"/>
    <property type="match status" value="1"/>
</dbReference>
<evidence type="ECO:0000259" key="8">
    <source>
        <dbReference type="PROSITE" id="PS50949"/>
    </source>
</evidence>
<dbReference type="CDD" id="cd07377">
    <property type="entry name" value="WHTH_GntR"/>
    <property type="match status" value="1"/>
</dbReference>
<dbReference type="Pfam" id="PF00392">
    <property type="entry name" value="GntR"/>
    <property type="match status" value="1"/>
</dbReference>
<keyword evidence="6" id="KW-0238">DNA-binding</keyword>
<dbReference type="InterPro" id="IPR036390">
    <property type="entry name" value="WH_DNA-bd_sf"/>
</dbReference>
<dbReference type="OrthoDB" id="9808770at2"/>
<keyword evidence="5" id="KW-0805">Transcription regulation</keyword>
<organism evidence="9 10">
    <name type="scientific">Paenibacillus paeoniae</name>
    <dbReference type="NCBI Taxonomy" id="2292705"/>
    <lineage>
        <taxon>Bacteria</taxon>
        <taxon>Bacillati</taxon>
        <taxon>Bacillota</taxon>
        <taxon>Bacilli</taxon>
        <taxon>Bacillales</taxon>
        <taxon>Paenibacillaceae</taxon>
        <taxon>Paenibacillus</taxon>
    </lineage>
</organism>
<accession>A0A371PJ20</accession>
<dbReference type="Gene3D" id="3.40.640.10">
    <property type="entry name" value="Type I PLP-dependent aspartate aminotransferase-like (Major domain)"/>
    <property type="match status" value="1"/>
</dbReference>
<evidence type="ECO:0000256" key="4">
    <source>
        <dbReference type="ARBA" id="ARBA00022898"/>
    </source>
</evidence>
<reference evidence="9 10" key="1">
    <citation type="submission" date="2018-08" db="EMBL/GenBank/DDBJ databases">
        <title>Paenibacillus sp. M4BSY-1, whole genome shotgun sequence.</title>
        <authorList>
            <person name="Tuo L."/>
        </authorList>
    </citation>
    <scope>NUCLEOTIDE SEQUENCE [LARGE SCALE GENOMIC DNA]</scope>
    <source>
        <strain evidence="9 10">M4BSY-1</strain>
    </source>
</reference>
<dbReference type="AlphaFoldDB" id="A0A371PJ20"/>
<dbReference type="GO" id="GO:0008483">
    <property type="term" value="F:transaminase activity"/>
    <property type="evidence" value="ECO:0007669"/>
    <property type="project" value="UniProtKB-KW"/>
</dbReference>